<dbReference type="InterPro" id="IPR003593">
    <property type="entry name" value="AAA+_ATPase"/>
</dbReference>
<dbReference type="InterPro" id="IPR058031">
    <property type="entry name" value="AAA_lid_NorR"/>
</dbReference>
<dbReference type="InterPro" id="IPR030828">
    <property type="entry name" value="HTH_TyrR"/>
</dbReference>
<evidence type="ECO:0000259" key="6">
    <source>
        <dbReference type="PROSITE" id="PS50112"/>
    </source>
</evidence>
<comment type="caution">
    <text evidence="7">The sequence shown here is derived from an EMBL/GenBank/DDBJ whole genome shotgun (WGS) entry which is preliminary data.</text>
</comment>
<dbReference type="PANTHER" id="PTHR32071">
    <property type="entry name" value="TRANSCRIPTIONAL REGULATORY PROTEIN"/>
    <property type="match status" value="1"/>
</dbReference>
<feature type="domain" description="PAS" evidence="6">
    <location>
        <begin position="13"/>
        <end position="50"/>
    </location>
</feature>
<dbReference type="InterPro" id="IPR027417">
    <property type="entry name" value="P-loop_NTPase"/>
</dbReference>
<evidence type="ECO:0000256" key="3">
    <source>
        <dbReference type="ARBA" id="ARBA00022840"/>
    </source>
</evidence>
<protein>
    <recommendedName>
        <fullName evidence="4">HTH-type transcriptional regulatory protein TyrR</fullName>
    </recommendedName>
</protein>
<dbReference type="eggNOG" id="COG3829">
    <property type="taxonomic scope" value="Bacteria"/>
</dbReference>
<dbReference type="PROSITE" id="PS50112">
    <property type="entry name" value="PAS"/>
    <property type="match status" value="1"/>
</dbReference>
<name>A0A096CQH8_FLAPL</name>
<keyword evidence="8" id="KW-1185">Reference proteome</keyword>
<dbReference type="InterPro" id="IPR025662">
    <property type="entry name" value="Sigma_54_int_dom_ATP-bd_1"/>
</dbReference>
<dbReference type="HOGENOM" id="CLU_000445_8_1_9"/>
<keyword evidence="1" id="KW-0547">Nucleotide-binding</keyword>
<evidence type="ECO:0000256" key="1">
    <source>
        <dbReference type="ARBA" id="ARBA00022741"/>
    </source>
</evidence>
<reference evidence="7 8" key="1">
    <citation type="submission" date="2011-08" db="EMBL/GenBank/DDBJ databases">
        <title>The Genome Sequence of Clostridium orbiscindens 1_3_50AFAA.</title>
        <authorList>
            <consortium name="The Broad Institute Genome Sequencing Platform"/>
            <person name="Earl A."/>
            <person name="Ward D."/>
            <person name="Feldgarden M."/>
            <person name="Gevers D."/>
            <person name="Daigneault M."/>
            <person name="Strauss J."/>
            <person name="Allen-Vercoe E."/>
            <person name="Young S.K."/>
            <person name="Zeng Q."/>
            <person name="Gargeya S."/>
            <person name="Fitzgerald M."/>
            <person name="Haas B."/>
            <person name="Abouelleil A."/>
            <person name="Alvarado L."/>
            <person name="Arachchi H.M."/>
            <person name="Berlin A."/>
            <person name="Brown A."/>
            <person name="Chapman S.B."/>
            <person name="Chen Z."/>
            <person name="Dunbar C."/>
            <person name="Freedman E."/>
            <person name="Gearin G."/>
            <person name="Gellesch M."/>
            <person name="Goldberg J."/>
            <person name="Griggs A."/>
            <person name="Gujja S."/>
            <person name="Heiman D."/>
            <person name="Howarth C."/>
            <person name="Larson L."/>
            <person name="Lui A."/>
            <person name="MacDonald P.J.P."/>
            <person name="Montmayeur A."/>
            <person name="Murphy C."/>
            <person name="Neiman D."/>
            <person name="Pearson M."/>
            <person name="Priest M."/>
            <person name="Roberts A."/>
            <person name="Saif S."/>
            <person name="Shea T."/>
            <person name="Shenoy N."/>
            <person name="Sisk P."/>
            <person name="Stolte C."/>
            <person name="Sykes S."/>
            <person name="Wortman J."/>
            <person name="Nusbaum C."/>
            <person name="Birren B."/>
        </authorList>
    </citation>
    <scope>NUCLEOTIDE SEQUENCE [LARGE SCALE GENOMIC DNA]</scope>
    <source>
        <strain evidence="7 8">1_3_50AFAA</strain>
    </source>
</reference>
<dbReference type="Gene3D" id="1.10.10.60">
    <property type="entry name" value="Homeodomain-like"/>
    <property type="match status" value="1"/>
</dbReference>
<dbReference type="Proteomes" id="UP000029585">
    <property type="component" value="Unassembled WGS sequence"/>
</dbReference>
<evidence type="ECO:0000256" key="2">
    <source>
        <dbReference type="ARBA" id="ARBA00022797"/>
    </source>
</evidence>
<dbReference type="FunFam" id="3.40.50.300:FF:000006">
    <property type="entry name" value="DNA-binding transcriptional regulator NtrC"/>
    <property type="match status" value="1"/>
</dbReference>
<dbReference type="RefSeq" id="WP_021633176.1">
    <property type="nucleotide sequence ID" value="NZ_KN174161.1"/>
</dbReference>
<proteinExistence type="predicted"/>
<dbReference type="EMBL" id="ADLO01000018">
    <property type="protein sequence ID" value="KGF57057.1"/>
    <property type="molecule type" value="Genomic_DNA"/>
</dbReference>
<dbReference type="GO" id="GO:0006355">
    <property type="term" value="P:regulation of DNA-templated transcription"/>
    <property type="evidence" value="ECO:0007669"/>
    <property type="project" value="InterPro"/>
</dbReference>
<evidence type="ECO:0000259" key="5">
    <source>
        <dbReference type="PROSITE" id="PS50045"/>
    </source>
</evidence>
<dbReference type="InterPro" id="IPR009057">
    <property type="entry name" value="Homeodomain-like_sf"/>
</dbReference>
<dbReference type="InterPro" id="IPR013767">
    <property type="entry name" value="PAS_fold"/>
</dbReference>
<sequence length="480" mass="54265">MDFHSLNIDLCTILDALEDPIHIIDTDGILVFANLAWEKLIGLPRESAVGLYINDAISRGNQGFYFSIEKDEDSRAAQFTHFDQKLFDSIALTALEKRKRVSMFAYSSSKNRFMLTSIPLYKGDRLQYVLTWCRDLTNFSQLCDDLQSAIEKNKLISEELEFYRKMTTSQNMIGKCPQMIALMKTVEYVAGTDATVLITGESGVGKEVLTNEIYQRSGRKGKPFIRVNCASIPESLMESELFGYERGAFTGAVKSKPGMFELANHGTLLLDEVGELPRALQPKLLRALQEREIIRVGGISTIPVDVRLIAATNQDLEAMVEGGTFRRDLYYRLNLIPLHIPPLRERGDDIPLLAVHFLEKFNAKYGKKKELTDEAMQIMKEYPWPGNIREMENLLERLVIIGEEHWLTAPRLMAILENGDGAALRLDPSGASLKDMVADYEKKLLKEALTRYGTTYKTAQALNTSQPTVARKAKLYGLEW</sequence>
<feature type="domain" description="Sigma-54 factor interaction" evidence="5">
    <location>
        <begin position="172"/>
        <end position="400"/>
    </location>
</feature>
<dbReference type="GO" id="GO:0005524">
    <property type="term" value="F:ATP binding"/>
    <property type="evidence" value="ECO:0007669"/>
    <property type="project" value="UniProtKB-KW"/>
</dbReference>
<dbReference type="CDD" id="cd00130">
    <property type="entry name" value="PAS"/>
    <property type="match status" value="1"/>
</dbReference>
<dbReference type="Pfam" id="PF00989">
    <property type="entry name" value="PAS"/>
    <property type="match status" value="1"/>
</dbReference>
<dbReference type="Pfam" id="PF00158">
    <property type="entry name" value="Sigma54_activat"/>
    <property type="match status" value="1"/>
</dbReference>
<dbReference type="InterPro" id="IPR000014">
    <property type="entry name" value="PAS"/>
</dbReference>
<dbReference type="InterPro" id="IPR002078">
    <property type="entry name" value="Sigma_54_int"/>
</dbReference>
<dbReference type="Gene3D" id="3.30.450.20">
    <property type="entry name" value="PAS domain"/>
    <property type="match status" value="1"/>
</dbReference>
<dbReference type="Pfam" id="PF25601">
    <property type="entry name" value="AAA_lid_14"/>
    <property type="match status" value="1"/>
</dbReference>
<evidence type="ECO:0000313" key="7">
    <source>
        <dbReference type="EMBL" id="KGF57057.1"/>
    </source>
</evidence>
<dbReference type="CDD" id="cd00009">
    <property type="entry name" value="AAA"/>
    <property type="match status" value="1"/>
</dbReference>
<dbReference type="Gene3D" id="1.10.8.60">
    <property type="match status" value="1"/>
</dbReference>
<dbReference type="PROSITE" id="PS00675">
    <property type="entry name" value="SIGMA54_INTERACT_1"/>
    <property type="match status" value="1"/>
</dbReference>
<evidence type="ECO:0000313" key="8">
    <source>
        <dbReference type="Proteomes" id="UP000029585"/>
    </source>
</evidence>
<dbReference type="PATRIC" id="fig|742738.3.peg.501"/>
<accession>A0A096CQH8</accession>
<dbReference type="InterPro" id="IPR035965">
    <property type="entry name" value="PAS-like_dom_sf"/>
</dbReference>
<dbReference type="SUPFAM" id="SSF55785">
    <property type="entry name" value="PYP-like sensor domain (PAS domain)"/>
    <property type="match status" value="1"/>
</dbReference>
<dbReference type="SUPFAM" id="SSF46689">
    <property type="entry name" value="Homeodomain-like"/>
    <property type="match status" value="1"/>
</dbReference>
<dbReference type="GO" id="GO:0003677">
    <property type="term" value="F:DNA binding"/>
    <property type="evidence" value="ECO:0007669"/>
    <property type="project" value="UniProtKB-KW"/>
</dbReference>
<dbReference type="PROSITE" id="PS50045">
    <property type="entry name" value="SIGMA54_INTERACT_4"/>
    <property type="match status" value="1"/>
</dbReference>
<keyword evidence="2" id="KW-0058">Aromatic hydrocarbons catabolism</keyword>
<dbReference type="Gene3D" id="3.40.50.300">
    <property type="entry name" value="P-loop containing nucleotide triphosphate hydrolases"/>
    <property type="match status" value="1"/>
</dbReference>
<dbReference type="Pfam" id="PF18024">
    <property type="entry name" value="HTH_50"/>
    <property type="match status" value="1"/>
</dbReference>
<evidence type="ECO:0000256" key="4">
    <source>
        <dbReference type="ARBA" id="ARBA00029500"/>
    </source>
</evidence>
<dbReference type="SMART" id="SM00382">
    <property type="entry name" value="AAA"/>
    <property type="match status" value="1"/>
</dbReference>
<gene>
    <name evidence="7" type="ORF">HMPREF9460_00481</name>
</gene>
<organism evidence="7 8">
    <name type="scientific">Flavonifractor plautii 1_3_50AFAA</name>
    <dbReference type="NCBI Taxonomy" id="742738"/>
    <lineage>
        <taxon>Bacteria</taxon>
        <taxon>Bacillati</taxon>
        <taxon>Bacillota</taxon>
        <taxon>Clostridia</taxon>
        <taxon>Eubacteriales</taxon>
        <taxon>Oscillospiraceae</taxon>
        <taxon>Flavonifractor</taxon>
    </lineage>
</organism>
<dbReference type="SUPFAM" id="SSF52540">
    <property type="entry name" value="P-loop containing nucleoside triphosphate hydrolases"/>
    <property type="match status" value="1"/>
</dbReference>
<dbReference type="AlphaFoldDB" id="A0A096CQH8"/>
<keyword evidence="3" id="KW-0067">ATP-binding</keyword>